<keyword evidence="8" id="KW-1185">Reference proteome</keyword>
<keyword evidence="4" id="KW-0408">Iron</keyword>
<keyword evidence="3" id="KW-0560">Oxidoreductase</keyword>
<dbReference type="InterPro" id="IPR036922">
    <property type="entry name" value="Rieske_2Fe-2S_sf"/>
</dbReference>
<dbReference type="Gene3D" id="2.102.10.10">
    <property type="entry name" value="Rieske [2Fe-2S] iron-sulphur domain"/>
    <property type="match status" value="1"/>
</dbReference>
<evidence type="ECO:0000256" key="5">
    <source>
        <dbReference type="ARBA" id="ARBA00023014"/>
    </source>
</evidence>
<evidence type="ECO:0000256" key="2">
    <source>
        <dbReference type="ARBA" id="ARBA00022723"/>
    </source>
</evidence>
<dbReference type="SUPFAM" id="SSF55961">
    <property type="entry name" value="Bet v1-like"/>
    <property type="match status" value="1"/>
</dbReference>
<dbReference type="PROSITE" id="PS51296">
    <property type="entry name" value="RIESKE"/>
    <property type="match status" value="1"/>
</dbReference>
<dbReference type="Pfam" id="PF00355">
    <property type="entry name" value="Rieske"/>
    <property type="match status" value="1"/>
</dbReference>
<evidence type="ECO:0000259" key="6">
    <source>
        <dbReference type="PROSITE" id="PS51296"/>
    </source>
</evidence>
<dbReference type="PANTHER" id="PTHR21266:SF59">
    <property type="entry name" value="BLR4922 PROTEIN"/>
    <property type="match status" value="1"/>
</dbReference>
<protein>
    <submittedName>
        <fullName evidence="7">Rieske 2Fe-2S domain-containing protein</fullName>
    </submittedName>
</protein>
<dbReference type="InterPro" id="IPR045623">
    <property type="entry name" value="LigXa_C"/>
</dbReference>
<evidence type="ECO:0000256" key="4">
    <source>
        <dbReference type="ARBA" id="ARBA00023004"/>
    </source>
</evidence>
<dbReference type="Proteomes" id="UP001501706">
    <property type="component" value="Unassembled WGS sequence"/>
</dbReference>
<evidence type="ECO:0000313" key="8">
    <source>
        <dbReference type="Proteomes" id="UP001501706"/>
    </source>
</evidence>
<sequence length="431" mass="48225">MATMSREEFNRLLTQTGPGTPMGALFRRYWLPALLASELPVPDCPPVRVGLLSEKLLAFRDSDGQLGLVDEFCAHRGVSLWFGRNEMRGIRCPYHGWKYDVTGRCVEVPSEPPERGFHEKVRLKSYPLVERGGILWAYMGPPESRPDLPEFEFATVGDDQRYVSKRFQFCNYLQAMEGGIDPHHVAFLHGGEVSKEAMIAVEHASSYFHPELEVKLEARESAGGLVIAYGRDVDGGQASYWRVMHWIAPCFTLIPPFGEHPVHGHFWVPVDDEHCFAWTFDYHPRRSLTEDELDAARQGRGLHAKLIPGTFLPVANRGNDYLMDRAKQAAGIHYSGIESIAMQDASLQESMGPIQDRARETLASSDRIIVMARRALRDAALSLQEGSTPPGADPRSHRVRSATVKLPPDANVLDAVEAFIKVREDMGYASV</sequence>
<dbReference type="InterPro" id="IPR017941">
    <property type="entry name" value="Rieske_2Fe-2S"/>
</dbReference>
<dbReference type="RefSeq" id="WP_343927942.1">
    <property type="nucleotide sequence ID" value="NZ_BAAAEN010000014.1"/>
</dbReference>
<dbReference type="InterPro" id="IPR050584">
    <property type="entry name" value="Cholesterol_7-desaturase"/>
</dbReference>
<dbReference type="SUPFAM" id="SSF50022">
    <property type="entry name" value="ISP domain"/>
    <property type="match status" value="1"/>
</dbReference>
<dbReference type="Pfam" id="PF19301">
    <property type="entry name" value="LigXa_C"/>
    <property type="match status" value="1"/>
</dbReference>
<dbReference type="EMBL" id="BAAAEN010000014">
    <property type="protein sequence ID" value="GAA0514622.1"/>
    <property type="molecule type" value="Genomic_DNA"/>
</dbReference>
<dbReference type="Gene3D" id="3.90.380.10">
    <property type="entry name" value="Naphthalene 1,2-dioxygenase Alpha Subunit, Chain A, domain 1"/>
    <property type="match status" value="1"/>
</dbReference>
<keyword evidence="5" id="KW-0411">Iron-sulfur</keyword>
<comment type="caution">
    <text evidence="7">The sequence shown here is derived from an EMBL/GenBank/DDBJ whole genome shotgun (WGS) entry which is preliminary data.</text>
</comment>
<evidence type="ECO:0000256" key="1">
    <source>
        <dbReference type="ARBA" id="ARBA00022714"/>
    </source>
</evidence>
<keyword evidence="2" id="KW-0479">Metal-binding</keyword>
<proteinExistence type="predicted"/>
<reference evidence="7 8" key="1">
    <citation type="journal article" date="2019" name="Int. J. Syst. Evol. Microbiol.">
        <title>The Global Catalogue of Microorganisms (GCM) 10K type strain sequencing project: providing services to taxonomists for standard genome sequencing and annotation.</title>
        <authorList>
            <consortium name="The Broad Institute Genomics Platform"/>
            <consortium name="The Broad Institute Genome Sequencing Center for Infectious Disease"/>
            <person name="Wu L."/>
            <person name="Ma J."/>
        </authorList>
    </citation>
    <scope>NUCLEOTIDE SEQUENCE [LARGE SCALE GENOMIC DNA]</scope>
    <source>
        <strain evidence="7 8">JCM 14330</strain>
    </source>
</reference>
<feature type="domain" description="Rieske" evidence="6">
    <location>
        <begin position="30"/>
        <end position="137"/>
    </location>
</feature>
<dbReference type="CDD" id="cd03479">
    <property type="entry name" value="Rieske_RO_Alpha_PhDO_like"/>
    <property type="match status" value="1"/>
</dbReference>
<dbReference type="PANTHER" id="PTHR21266">
    <property type="entry name" value="IRON-SULFUR DOMAIN CONTAINING PROTEIN"/>
    <property type="match status" value="1"/>
</dbReference>
<keyword evidence="1" id="KW-0001">2Fe-2S</keyword>
<evidence type="ECO:0000313" key="7">
    <source>
        <dbReference type="EMBL" id="GAA0514622.1"/>
    </source>
</evidence>
<name>A0ABN1CAR5_9BURK</name>
<evidence type="ECO:0000256" key="3">
    <source>
        <dbReference type="ARBA" id="ARBA00023002"/>
    </source>
</evidence>
<accession>A0ABN1CAR5</accession>
<organism evidence="7 8">
    <name type="scientific">Pigmentiphaga daeguensis</name>
    <dbReference type="NCBI Taxonomy" id="414049"/>
    <lineage>
        <taxon>Bacteria</taxon>
        <taxon>Pseudomonadati</taxon>
        <taxon>Pseudomonadota</taxon>
        <taxon>Betaproteobacteria</taxon>
        <taxon>Burkholderiales</taxon>
        <taxon>Alcaligenaceae</taxon>
        <taxon>Pigmentiphaga</taxon>
    </lineage>
</organism>
<gene>
    <name evidence="7" type="ORF">GCM10009097_35070</name>
</gene>